<keyword evidence="2" id="KW-0238">DNA-binding</keyword>
<dbReference type="AlphaFoldDB" id="R0HBL0"/>
<proteinExistence type="predicted"/>
<keyword evidence="4" id="KW-0539">Nucleus</keyword>
<feature type="non-terminal residue" evidence="6">
    <location>
        <position position="1"/>
    </location>
</feature>
<dbReference type="GO" id="GO:0006355">
    <property type="term" value="P:regulation of DNA-templated transcription"/>
    <property type="evidence" value="ECO:0007669"/>
    <property type="project" value="InterPro"/>
</dbReference>
<dbReference type="PANTHER" id="PTHR31719">
    <property type="entry name" value="NAC TRANSCRIPTION FACTOR 56"/>
    <property type="match status" value="1"/>
</dbReference>
<dbReference type="PANTHER" id="PTHR31719:SF201">
    <property type="entry name" value="NAC TRANSCRIPTION FACTOR 47"/>
    <property type="match status" value="1"/>
</dbReference>
<dbReference type="Pfam" id="PF02365">
    <property type="entry name" value="NAM"/>
    <property type="match status" value="1"/>
</dbReference>
<dbReference type="EMBL" id="KB870810">
    <property type="protein sequence ID" value="EOA22415.1"/>
    <property type="molecule type" value="Genomic_DNA"/>
</dbReference>
<reference evidence="7" key="1">
    <citation type="journal article" date="2013" name="Nat. Genet.">
        <title>The Capsella rubella genome and the genomic consequences of rapid mating system evolution.</title>
        <authorList>
            <person name="Slotte T."/>
            <person name="Hazzouri K.M."/>
            <person name="Agren J.A."/>
            <person name="Koenig D."/>
            <person name="Maumus F."/>
            <person name="Guo Y.L."/>
            <person name="Steige K."/>
            <person name="Platts A.E."/>
            <person name="Escobar J.S."/>
            <person name="Newman L.K."/>
            <person name="Wang W."/>
            <person name="Mandakova T."/>
            <person name="Vello E."/>
            <person name="Smith L.M."/>
            <person name="Henz S.R."/>
            <person name="Steffen J."/>
            <person name="Takuno S."/>
            <person name="Brandvain Y."/>
            <person name="Coop G."/>
            <person name="Andolfatto P."/>
            <person name="Hu T.T."/>
            <person name="Blanchette M."/>
            <person name="Clark R.M."/>
            <person name="Quesneville H."/>
            <person name="Nordborg M."/>
            <person name="Gaut B.S."/>
            <person name="Lysak M.A."/>
            <person name="Jenkins J."/>
            <person name="Grimwood J."/>
            <person name="Chapman J."/>
            <person name="Prochnik S."/>
            <person name="Shu S."/>
            <person name="Rokhsar D."/>
            <person name="Schmutz J."/>
            <person name="Weigel D."/>
            <person name="Wright S.I."/>
        </authorList>
    </citation>
    <scope>NUCLEOTIDE SEQUENCE [LARGE SCALE GENOMIC DNA]</scope>
    <source>
        <strain evidence="7">cv. Monte Gargano</strain>
    </source>
</reference>
<evidence type="ECO:0000256" key="2">
    <source>
        <dbReference type="ARBA" id="ARBA00023125"/>
    </source>
</evidence>
<keyword evidence="7" id="KW-1185">Reference proteome</keyword>
<evidence type="ECO:0000256" key="4">
    <source>
        <dbReference type="ARBA" id="ARBA00023242"/>
    </source>
</evidence>
<evidence type="ECO:0000313" key="6">
    <source>
        <dbReference type="EMBL" id="EOA22415.1"/>
    </source>
</evidence>
<organism evidence="6 7">
    <name type="scientific">Capsella rubella</name>
    <dbReference type="NCBI Taxonomy" id="81985"/>
    <lineage>
        <taxon>Eukaryota</taxon>
        <taxon>Viridiplantae</taxon>
        <taxon>Streptophyta</taxon>
        <taxon>Embryophyta</taxon>
        <taxon>Tracheophyta</taxon>
        <taxon>Spermatophyta</taxon>
        <taxon>Magnoliopsida</taxon>
        <taxon>eudicotyledons</taxon>
        <taxon>Gunneridae</taxon>
        <taxon>Pentapetalae</taxon>
        <taxon>rosids</taxon>
        <taxon>malvids</taxon>
        <taxon>Brassicales</taxon>
        <taxon>Brassicaceae</taxon>
        <taxon>Camelineae</taxon>
        <taxon>Capsella</taxon>
    </lineage>
</organism>
<dbReference type="STRING" id="81985.R0HBL0"/>
<dbReference type="InterPro" id="IPR036093">
    <property type="entry name" value="NAC_dom_sf"/>
</dbReference>
<evidence type="ECO:0000259" key="5">
    <source>
        <dbReference type="PROSITE" id="PS51005"/>
    </source>
</evidence>
<sequence length="202" mass="23855">KDLAIALEIPHMHYCVYKYDEIKPLCSICLASSFTRREKKMSMVEKYNEKEVGFRFHPRDQELIRYYLEPKVAKKQNKYVELEDKTDIYAKEPWRLTHTKSDLFEPNEWYYFVTHDQVSENVTGKLRNSRKVKGETCEGCWKAPKKLRDVVSKDTREVIGKKRSLSFYVKGESKSSGWTMTEYYLLDGGSFQNQVLCHLKGP</sequence>
<keyword evidence="3" id="KW-0804">Transcription</keyword>
<evidence type="ECO:0000313" key="7">
    <source>
        <dbReference type="Proteomes" id="UP000029121"/>
    </source>
</evidence>
<protein>
    <recommendedName>
        <fullName evidence="5">NAC domain-containing protein</fullName>
    </recommendedName>
</protein>
<evidence type="ECO:0000256" key="3">
    <source>
        <dbReference type="ARBA" id="ARBA00023163"/>
    </source>
</evidence>
<dbReference type="PROSITE" id="PS51005">
    <property type="entry name" value="NAC"/>
    <property type="match status" value="1"/>
</dbReference>
<dbReference type="Gene3D" id="2.170.150.80">
    <property type="entry name" value="NAC domain"/>
    <property type="match status" value="1"/>
</dbReference>
<dbReference type="InterPro" id="IPR003441">
    <property type="entry name" value="NAC-dom"/>
</dbReference>
<feature type="domain" description="NAC" evidence="5">
    <location>
        <begin position="50"/>
        <end position="202"/>
    </location>
</feature>
<dbReference type="Proteomes" id="UP000029121">
    <property type="component" value="Unassembled WGS sequence"/>
</dbReference>
<name>R0HBL0_9BRAS</name>
<dbReference type="SUPFAM" id="SSF101941">
    <property type="entry name" value="NAC domain"/>
    <property type="match status" value="1"/>
</dbReference>
<gene>
    <name evidence="6" type="ORF">CARUB_v10003054mg</name>
</gene>
<keyword evidence="1" id="KW-0805">Transcription regulation</keyword>
<accession>R0HBL0</accession>
<evidence type="ECO:0000256" key="1">
    <source>
        <dbReference type="ARBA" id="ARBA00023015"/>
    </source>
</evidence>
<dbReference type="GO" id="GO:0003677">
    <property type="term" value="F:DNA binding"/>
    <property type="evidence" value="ECO:0007669"/>
    <property type="project" value="UniProtKB-KW"/>
</dbReference>